<evidence type="ECO:0000256" key="1">
    <source>
        <dbReference type="SAM" id="MobiDB-lite"/>
    </source>
</evidence>
<name>A0A9P4Y6J4_CRYP1</name>
<dbReference type="RefSeq" id="XP_040777986.1">
    <property type="nucleotide sequence ID" value="XM_040920288.1"/>
</dbReference>
<reference evidence="2" key="1">
    <citation type="journal article" date="2020" name="Phytopathology">
        <title>Genome sequence of the chestnut blight fungus Cryphonectria parasitica EP155: A fundamental resource for an archetypical invasive plant pathogen.</title>
        <authorList>
            <person name="Crouch J.A."/>
            <person name="Dawe A."/>
            <person name="Aerts A."/>
            <person name="Barry K."/>
            <person name="Churchill A.C.L."/>
            <person name="Grimwood J."/>
            <person name="Hillman B."/>
            <person name="Milgroom M.G."/>
            <person name="Pangilinan J."/>
            <person name="Smith M."/>
            <person name="Salamov A."/>
            <person name="Schmutz J."/>
            <person name="Yadav J."/>
            <person name="Grigoriev I.V."/>
            <person name="Nuss D."/>
        </authorList>
    </citation>
    <scope>NUCLEOTIDE SEQUENCE</scope>
    <source>
        <strain evidence="2">EP155</strain>
    </source>
</reference>
<evidence type="ECO:0000313" key="3">
    <source>
        <dbReference type="Proteomes" id="UP000803844"/>
    </source>
</evidence>
<evidence type="ECO:0000313" key="2">
    <source>
        <dbReference type="EMBL" id="KAF3767025.1"/>
    </source>
</evidence>
<organism evidence="2 3">
    <name type="scientific">Cryphonectria parasitica (strain ATCC 38755 / EP155)</name>
    <dbReference type="NCBI Taxonomy" id="660469"/>
    <lineage>
        <taxon>Eukaryota</taxon>
        <taxon>Fungi</taxon>
        <taxon>Dikarya</taxon>
        <taxon>Ascomycota</taxon>
        <taxon>Pezizomycotina</taxon>
        <taxon>Sordariomycetes</taxon>
        <taxon>Sordariomycetidae</taxon>
        <taxon>Diaporthales</taxon>
        <taxon>Cryphonectriaceae</taxon>
        <taxon>Cryphonectria-Endothia species complex</taxon>
        <taxon>Cryphonectria</taxon>
    </lineage>
</organism>
<comment type="caution">
    <text evidence="2">The sequence shown here is derived from an EMBL/GenBank/DDBJ whole genome shotgun (WGS) entry which is preliminary data.</text>
</comment>
<accession>A0A9P4Y6J4</accession>
<dbReference type="Proteomes" id="UP000803844">
    <property type="component" value="Unassembled WGS sequence"/>
</dbReference>
<dbReference type="GeneID" id="63837417"/>
<feature type="compositionally biased region" description="Basic residues" evidence="1">
    <location>
        <begin position="96"/>
        <end position="116"/>
    </location>
</feature>
<dbReference type="EMBL" id="MU032346">
    <property type="protein sequence ID" value="KAF3767025.1"/>
    <property type="molecule type" value="Genomic_DNA"/>
</dbReference>
<dbReference type="AlphaFoldDB" id="A0A9P4Y6J4"/>
<proteinExistence type="predicted"/>
<feature type="compositionally biased region" description="Low complexity" evidence="1">
    <location>
        <begin position="22"/>
        <end position="46"/>
    </location>
</feature>
<feature type="region of interest" description="Disordered" evidence="1">
    <location>
        <begin position="1"/>
        <end position="46"/>
    </location>
</feature>
<sequence length="183" mass="18740">MSAADYYNSGSKGSKTHSSYHAPQQPQYTGAPPAYQQYPAGQQPQEGEKGFLATALGGAAGGAAAHHYGKSSKLKTALGAVGGAVALNVIEHKLKGRHGHQQDHHQHHHGGHHGHHQGGSAGLLGGLVTSTTAVRSRLVGTNIITTTSLNLPLEALGVVIMAITGTTMGIMDTTEEASADGKS</sequence>
<protein>
    <recommendedName>
        <fullName evidence="4">Glycine zipper 2TM domain-containing protein</fullName>
    </recommendedName>
</protein>
<gene>
    <name evidence="2" type="ORF">M406DRAFT_328135</name>
</gene>
<keyword evidence="3" id="KW-1185">Reference proteome</keyword>
<feature type="region of interest" description="Disordered" evidence="1">
    <location>
        <begin position="96"/>
        <end position="125"/>
    </location>
</feature>
<feature type="compositionally biased region" description="Polar residues" evidence="1">
    <location>
        <begin position="8"/>
        <end position="21"/>
    </location>
</feature>
<evidence type="ECO:0008006" key="4">
    <source>
        <dbReference type="Google" id="ProtNLM"/>
    </source>
</evidence>